<name>A0A7R9EX51_9NEOP</name>
<keyword evidence="3" id="KW-0106">Calcium</keyword>
<dbReference type="GO" id="GO:0005509">
    <property type="term" value="F:calcium ion binding"/>
    <property type="evidence" value="ECO:0007669"/>
    <property type="project" value="InterPro"/>
</dbReference>
<dbReference type="InterPro" id="IPR002048">
    <property type="entry name" value="EF_hand_dom"/>
</dbReference>
<dbReference type="InterPro" id="IPR028846">
    <property type="entry name" value="Recoverin"/>
</dbReference>
<dbReference type="InterPro" id="IPR018247">
    <property type="entry name" value="EF_Hand_1_Ca_BS"/>
</dbReference>
<evidence type="ECO:0000256" key="2">
    <source>
        <dbReference type="ARBA" id="ARBA00022737"/>
    </source>
</evidence>
<gene>
    <name evidence="5" type="ORF">TBIB3V08_LOCUS5084</name>
</gene>
<reference evidence="5" key="1">
    <citation type="submission" date="2020-11" db="EMBL/GenBank/DDBJ databases">
        <authorList>
            <person name="Tran Van P."/>
        </authorList>
    </citation>
    <scope>NUCLEOTIDE SEQUENCE</scope>
</reference>
<evidence type="ECO:0000256" key="1">
    <source>
        <dbReference type="ARBA" id="ARBA00022723"/>
    </source>
</evidence>
<dbReference type="Gene3D" id="1.10.238.10">
    <property type="entry name" value="EF-hand"/>
    <property type="match status" value="1"/>
</dbReference>
<dbReference type="CDD" id="cd00051">
    <property type="entry name" value="EFh"/>
    <property type="match status" value="1"/>
</dbReference>
<dbReference type="PROSITE" id="PS50222">
    <property type="entry name" value="EF_HAND_2"/>
    <property type="match status" value="1"/>
</dbReference>
<dbReference type="AlphaFoldDB" id="A0A7R9EX51"/>
<organism evidence="5">
    <name type="scientific">Timema bartmani</name>
    <dbReference type="NCBI Taxonomy" id="61472"/>
    <lineage>
        <taxon>Eukaryota</taxon>
        <taxon>Metazoa</taxon>
        <taxon>Ecdysozoa</taxon>
        <taxon>Arthropoda</taxon>
        <taxon>Hexapoda</taxon>
        <taxon>Insecta</taxon>
        <taxon>Pterygota</taxon>
        <taxon>Neoptera</taxon>
        <taxon>Polyneoptera</taxon>
        <taxon>Phasmatodea</taxon>
        <taxon>Timematodea</taxon>
        <taxon>Timematoidea</taxon>
        <taxon>Timematidae</taxon>
        <taxon>Timema</taxon>
    </lineage>
</organism>
<keyword evidence="2" id="KW-0677">Repeat</keyword>
<dbReference type="PRINTS" id="PR00450">
    <property type="entry name" value="RECOVERIN"/>
</dbReference>
<keyword evidence="1" id="KW-0479">Metal-binding</keyword>
<dbReference type="PANTHER" id="PTHR23055:SF185">
    <property type="entry name" value="NEUROCALCIN HOMOLOG-LIKE PROTEIN"/>
    <property type="match status" value="1"/>
</dbReference>
<feature type="domain" description="EF-hand" evidence="4">
    <location>
        <begin position="41"/>
        <end position="76"/>
    </location>
</feature>
<dbReference type="PROSITE" id="PS00018">
    <property type="entry name" value="EF_HAND_1"/>
    <property type="match status" value="1"/>
</dbReference>
<evidence type="ECO:0000313" key="5">
    <source>
        <dbReference type="EMBL" id="CAD7442656.1"/>
    </source>
</evidence>
<dbReference type="SUPFAM" id="SSF47473">
    <property type="entry name" value="EF-hand"/>
    <property type="match status" value="1"/>
</dbReference>
<protein>
    <recommendedName>
        <fullName evidence="4">EF-hand domain-containing protein</fullName>
    </recommendedName>
</protein>
<dbReference type="PANTHER" id="PTHR23055">
    <property type="entry name" value="CALCIUM BINDING PROTEINS"/>
    <property type="match status" value="1"/>
</dbReference>
<proteinExistence type="predicted"/>
<evidence type="ECO:0000256" key="3">
    <source>
        <dbReference type="ARBA" id="ARBA00022837"/>
    </source>
</evidence>
<dbReference type="SMART" id="SM00054">
    <property type="entry name" value="EFh"/>
    <property type="match status" value="1"/>
</dbReference>
<dbReference type="InterPro" id="IPR011992">
    <property type="entry name" value="EF-hand-dom_pair"/>
</dbReference>
<accession>A0A7R9EX51</accession>
<evidence type="ECO:0000259" key="4">
    <source>
        <dbReference type="PROSITE" id="PS50222"/>
    </source>
</evidence>
<dbReference type="EMBL" id="OD565806">
    <property type="protein sequence ID" value="CAD7442656.1"/>
    <property type="molecule type" value="Genomic_DNA"/>
</dbReference>
<sequence length="159" mass="17877">MFSALGLDSGKQNGRQTDRIEKTTLSHSDFLGILSKVSRGSVQEKLQWIFGLYDLNGDGLISKSEMLDVVTSIYDMMGRSTDPVVEENSAKEHVEKIFHNRNLSLAGLFQHHYGYVSGMVVDDDDDDDDDGSRKTLDRTEANIDHHQSHTHHFVFSPGH</sequence>